<accession>A0A5J4TEW5</accession>
<dbReference type="EMBL" id="SNRW01033437">
    <property type="protein sequence ID" value="KAA6356161.1"/>
    <property type="molecule type" value="Genomic_DNA"/>
</dbReference>
<feature type="compositionally biased region" description="Acidic residues" evidence="1">
    <location>
        <begin position="183"/>
        <end position="194"/>
    </location>
</feature>
<reference evidence="3 4" key="1">
    <citation type="submission" date="2019-03" db="EMBL/GenBank/DDBJ databases">
        <title>Single cell metagenomics reveals metabolic interactions within the superorganism composed of flagellate Streblomastix strix and complex community of Bacteroidetes bacteria on its surface.</title>
        <authorList>
            <person name="Treitli S.C."/>
            <person name="Kolisko M."/>
            <person name="Husnik F."/>
            <person name="Keeling P."/>
            <person name="Hampl V."/>
        </authorList>
    </citation>
    <scope>NUCLEOTIDE SEQUENCE [LARGE SCALE GENOMIC DNA]</scope>
    <source>
        <strain evidence="3">ST1C</strain>
    </source>
</reference>
<proteinExistence type="predicted"/>
<protein>
    <submittedName>
        <fullName evidence="3">Uncharacterized protein</fullName>
    </submittedName>
</protein>
<keyword evidence="2" id="KW-0812">Transmembrane</keyword>
<evidence type="ECO:0000313" key="4">
    <source>
        <dbReference type="Proteomes" id="UP000324800"/>
    </source>
</evidence>
<feature type="transmembrane region" description="Helical" evidence="2">
    <location>
        <begin position="12"/>
        <end position="32"/>
    </location>
</feature>
<evidence type="ECO:0000256" key="2">
    <source>
        <dbReference type="SAM" id="Phobius"/>
    </source>
</evidence>
<gene>
    <name evidence="3" type="ORF">EZS28_048312</name>
</gene>
<keyword evidence="2" id="KW-0472">Membrane</keyword>
<dbReference type="Proteomes" id="UP000324800">
    <property type="component" value="Unassembled WGS sequence"/>
</dbReference>
<name>A0A5J4TEW5_9EUKA</name>
<sequence>PKSKAEMISGIVVAGVIVVASIVAMIIVAVVIQHQKYSGLGRSGLLFIKPPYDSDVNSLNHERRIGAFEGGFKRKYKVGEDDIQNDSSLKEGLSSFIPFDDPDTKIKIKYRNIYLKLELGLLIDGMRYQHILNQIIFQMKTNIIKKEDLEEGEENKEEKENEYQEELEEKVNFDSEYGNDIWGDFDEDGQDEPDQQTGKEGAETEEEENELLIKIRIQKKKQSCS</sequence>
<keyword evidence="2" id="KW-1133">Transmembrane helix</keyword>
<evidence type="ECO:0000313" key="3">
    <source>
        <dbReference type="EMBL" id="KAA6356161.1"/>
    </source>
</evidence>
<feature type="non-terminal residue" evidence="3">
    <location>
        <position position="1"/>
    </location>
</feature>
<dbReference type="OrthoDB" id="441013at2759"/>
<comment type="caution">
    <text evidence="3">The sequence shown here is derived from an EMBL/GenBank/DDBJ whole genome shotgun (WGS) entry which is preliminary data.</text>
</comment>
<evidence type="ECO:0000256" key="1">
    <source>
        <dbReference type="SAM" id="MobiDB-lite"/>
    </source>
</evidence>
<feature type="region of interest" description="Disordered" evidence="1">
    <location>
        <begin position="150"/>
        <end position="209"/>
    </location>
</feature>
<organism evidence="3 4">
    <name type="scientific">Streblomastix strix</name>
    <dbReference type="NCBI Taxonomy" id="222440"/>
    <lineage>
        <taxon>Eukaryota</taxon>
        <taxon>Metamonada</taxon>
        <taxon>Preaxostyla</taxon>
        <taxon>Oxymonadida</taxon>
        <taxon>Streblomastigidae</taxon>
        <taxon>Streblomastix</taxon>
    </lineage>
</organism>
<dbReference type="AlphaFoldDB" id="A0A5J4TEW5"/>